<feature type="region of interest" description="Disordered" evidence="2">
    <location>
        <begin position="1"/>
        <end position="20"/>
    </location>
</feature>
<dbReference type="RefSeq" id="WP_310835914.1">
    <property type="nucleotide sequence ID" value="NZ_JAVLSM010000002.1"/>
</dbReference>
<evidence type="ECO:0000256" key="1">
    <source>
        <dbReference type="SAM" id="Coils"/>
    </source>
</evidence>
<accession>A0AAE4GBF1</accession>
<evidence type="ECO:0000313" key="3">
    <source>
        <dbReference type="EMBL" id="MDT0339360.1"/>
    </source>
</evidence>
<protein>
    <submittedName>
        <fullName evidence="3">Uncharacterized protein</fullName>
    </submittedName>
</protein>
<gene>
    <name evidence="3" type="ORF">RJN63_21170</name>
</gene>
<sequence length="354" mass="38769">MALTPDQEEVKSESERSQEDLVALDRQNRSQLVALYDRAIGEMRGRIMAIAGARNSIQTEALAVLIQQLDNELQKLAQARNKILDDGIAAAADLGARPFGQRIGASAVFNARSAAIERVRTFQDPSGLRLSDRIWRLDRRADDILRTQVQAAVARGDGAAKAALEFVQRGVPVPPELDMAARAARPEQVAESLASSLSSGPGNPLDNTMRVLRTEVNRAHTVAYQGAAAADLDTIGTKFMLSPRHPRVDICDMHARANLFGLGPGVYPHGRSPLPAHPNTLSFEVVVYRDEVTDEDRKGKQTVVDFLKTVASKDRQGILGVNKNEAFEAGDLPASQVRSTWRAVKKRLERQQEK</sequence>
<organism evidence="3">
    <name type="scientific">Herbaspirillum huttiense subsp. nephrolepidis</name>
    <dbReference type="NCBI Taxonomy" id="3075126"/>
    <lineage>
        <taxon>Bacteria</taxon>
        <taxon>Pseudomonadati</taxon>
        <taxon>Pseudomonadota</taxon>
        <taxon>Betaproteobacteria</taxon>
        <taxon>Burkholderiales</taxon>
        <taxon>Oxalobacteraceae</taxon>
        <taxon>Herbaspirillum</taxon>
    </lineage>
</organism>
<comment type="caution">
    <text evidence="3">The sequence shown here is derived from an EMBL/GenBank/DDBJ whole genome shotgun (WGS) entry which is preliminary data.</text>
</comment>
<feature type="coiled-coil region" evidence="1">
    <location>
        <begin position="59"/>
        <end position="86"/>
    </location>
</feature>
<name>A0AAE4GBF1_9BURK</name>
<proteinExistence type="predicted"/>
<dbReference type="AlphaFoldDB" id="A0AAE4GBF1"/>
<dbReference type="EMBL" id="JAVRAA010000012">
    <property type="protein sequence ID" value="MDT0339360.1"/>
    <property type="molecule type" value="Genomic_DNA"/>
</dbReference>
<keyword evidence="1" id="KW-0175">Coiled coil</keyword>
<evidence type="ECO:0000256" key="2">
    <source>
        <dbReference type="SAM" id="MobiDB-lite"/>
    </source>
</evidence>
<feature type="compositionally biased region" description="Basic and acidic residues" evidence="2">
    <location>
        <begin position="8"/>
        <end position="19"/>
    </location>
</feature>
<reference evidence="3" key="1">
    <citation type="submission" date="2023-02" db="EMBL/GenBank/DDBJ databases">
        <title>Description of Herbaspirillum huttiense subsp. nephrolepsisexaltata and Herbaspirillum huttiense subsp. lycopersicon.</title>
        <authorList>
            <person name="Poudel M."/>
            <person name="Sharma A."/>
            <person name="Goss E."/>
            <person name="Tapia J.H."/>
            <person name="Harmon C.M."/>
            <person name="Jones J.B."/>
        </authorList>
    </citation>
    <scope>NUCLEOTIDE SEQUENCE</scope>
    <source>
        <strain evidence="3">NC40101</strain>
    </source>
</reference>